<dbReference type="GO" id="GO:0006297">
    <property type="term" value="P:nucleotide-excision repair, DNA gap filling"/>
    <property type="evidence" value="ECO:0007669"/>
    <property type="project" value="TreeGrafter"/>
</dbReference>
<comment type="subcellular location">
    <subcellularLocation>
        <location evidence="1">Nucleus</location>
    </subcellularLocation>
</comment>
<dbReference type="Pfam" id="PF09507">
    <property type="entry name" value="CDC27"/>
    <property type="match status" value="1"/>
</dbReference>
<evidence type="ECO:0000256" key="5">
    <source>
        <dbReference type="SAM" id="MobiDB-lite"/>
    </source>
</evidence>
<dbReference type="GO" id="GO:0003887">
    <property type="term" value="F:DNA-directed DNA polymerase activity"/>
    <property type="evidence" value="ECO:0007669"/>
    <property type="project" value="TreeGrafter"/>
</dbReference>
<dbReference type="Proteomes" id="UP001465755">
    <property type="component" value="Unassembled WGS sequence"/>
</dbReference>
<reference evidence="6 7" key="1">
    <citation type="journal article" date="2024" name="Nat. Commun.">
        <title>Phylogenomics reveals the evolutionary origins of lichenization in chlorophyte algae.</title>
        <authorList>
            <person name="Puginier C."/>
            <person name="Libourel C."/>
            <person name="Otte J."/>
            <person name="Skaloud P."/>
            <person name="Haon M."/>
            <person name="Grisel S."/>
            <person name="Petersen M."/>
            <person name="Berrin J.G."/>
            <person name="Delaux P.M."/>
            <person name="Dal Grande F."/>
            <person name="Keller J."/>
        </authorList>
    </citation>
    <scope>NUCLEOTIDE SEQUENCE [LARGE SCALE GENOMIC DNA]</scope>
    <source>
        <strain evidence="6 7">SAG 2036</strain>
    </source>
</reference>
<feature type="compositionally biased region" description="Polar residues" evidence="5">
    <location>
        <begin position="189"/>
        <end position="198"/>
    </location>
</feature>
<dbReference type="EMBL" id="JALJOQ010000075">
    <property type="protein sequence ID" value="KAK9801867.1"/>
    <property type="molecule type" value="Genomic_DNA"/>
</dbReference>
<evidence type="ECO:0000256" key="3">
    <source>
        <dbReference type="ARBA" id="ARBA00022705"/>
    </source>
</evidence>
<feature type="compositionally biased region" description="Acidic residues" evidence="5">
    <location>
        <begin position="331"/>
        <end position="344"/>
    </location>
</feature>
<evidence type="ECO:0000256" key="1">
    <source>
        <dbReference type="ARBA" id="ARBA00004123"/>
    </source>
</evidence>
<dbReference type="FunFam" id="3.90.1030.20:FF:000002">
    <property type="entry name" value="DNA polymerase delta subunit"/>
    <property type="match status" value="1"/>
</dbReference>
<dbReference type="Gene3D" id="3.90.1030.20">
    <property type="entry name" value="DNA polymerase delta, p66 (Cdc27) subunit, wHTH domain"/>
    <property type="match status" value="1"/>
</dbReference>
<feature type="region of interest" description="Disordered" evidence="5">
    <location>
        <begin position="247"/>
        <end position="553"/>
    </location>
</feature>
<sequence>MKQPRPTDILKEVESLVCEELKAISFKWLARHFDIPASLAKQLLFSYTEKHRDRVCATYLVAGWTKEQCPRHVVQLVGQKCLQKLRSTLKKETSLHVYSIQPSQPKDPAELWNSDYLQSKDLLSACSKDQKANALVENRASAIACKEAKWDPKEQIRTAHKAPPAPASQQAAALKTAVDKIVSGKTLRSKTGGTVSITTDDDPNAPKPSERAGREEDSAAATTTGSQRAGNFSGAAKRAALVSGDKRGAGNSGLAAMWNKAPAKKPRKEAAGASAPRGRAAAAAGDANDALRLAQEQHAEEGTGTSSDSEGPVAPMRRVRHGNNRSRQALAEDEDEGDDIEVDIEAPRARPAAAQQRVLEESSDDDSMQGAPAPSARAYKELTDGEKASAAAQKRTRSASRAEGEADEAHDSAATGKASKRAKRSKPQPKYGSVKASDAPADAPPRRKVLKSIINDKGEEVTELVWEDEPGGSDQPEPEPEAASADGTGQQGQEEAAAPASKAVRAAAGGAAAAHKKPQSRPPADAGKKGAKGSKGKAAAGSKSIQSFFAKKS</sequence>
<keyword evidence="4" id="KW-0539">Nucleus</keyword>
<feature type="compositionally biased region" description="Basic and acidic residues" evidence="5">
    <location>
        <begin position="400"/>
        <end position="411"/>
    </location>
</feature>
<accession>A0AAW1P0D1</accession>
<protein>
    <recommendedName>
        <fullName evidence="2">DNA polymerase delta subunit 3</fullName>
    </recommendedName>
</protein>
<feature type="compositionally biased region" description="Basic residues" evidence="5">
    <location>
        <begin position="418"/>
        <end position="427"/>
    </location>
</feature>
<comment type="caution">
    <text evidence="6">The sequence shown here is derived from an EMBL/GenBank/DDBJ whole genome shotgun (WGS) entry which is preliminary data.</text>
</comment>
<evidence type="ECO:0000313" key="6">
    <source>
        <dbReference type="EMBL" id="KAK9801867.1"/>
    </source>
</evidence>
<dbReference type="GO" id="GO:1904161">
    <property type="term" value="P:DNA synthesis involved in UV-damage excision repair"/>
    <property type="evidence" value="ECO:0007669"/>
    <property type="project" value="TreeGrafter"/>
</dbReference>
<dbReference type="GO" id="GO:0043625">
    <property type="term" value="C:delta DNA polymerase complex"/>
    <property type="evidence" value="ECO:0007669"/>
    <property type="project" value="InterPro"/>
</dbReference>
<feature type="region of interest" description="Disordered" evidence="5">
    <location>
        <begin position="185"/>
        <end position="235"/>
    </location>
</feature>
<keyword evidence="3" id="KW-0235">DNA replication</keyword>
<dbReference type="PANTHER" id="PTHR17598">
    <property type="entry name" value="DNA POLYMERASE DELTA SUBUNIT 3"/>
    <property type="match status" value="1"/>
</dbReference>
<dbReference type="PANTHER" id="PTHR17598:SF13">
    <property type="entry name" value="DNA POLYMERASE DELTA SUBUNIT 3"/>
    <property type="match status" value="1"/>
</dbReference>
<feature type="compositionally biased region" description="Low complexity" evidence="5">
    <location>
        <begin position="271"/>
        <end position="294"/>
    </location>
</feature>
<evidence type="ECO:0000256" key="2">
    <source>
        <dbReference type="ARBA" id="ARBA00017589"/>
    </source>
</evidence>
<feature type="compositionally biased region" description="Acidic residues" evidence="5">
    <location>
        <begin position="461"/>
        <end position="480"/>
    </location>
</feature>
<dbReference type="InterPro" id="IPR019038">
    <property type="entry name" value="POLD3"/>
</dbReference>
<name>A0AAW1P0D1_9CHLO</name>
<keyword evidence="7" id="KW-1185">Reference proteome</keyword>
<feature type="compositionally biased region" description="Low complexity" evidence="5">
    <location>
        <begin position="491"/>
        <end position="513"/>
    </location>
</feature>
<gene>
    <name evidence="6" type="ORF">WJX73_003889</name>
</gene>
<evidence type="ECO:0000256" key="4">
    <source>
        <dbReference type="ARBA" id="ARBA00023242"/>
    </source>
</evidence>
<evidence type="ECO:0000313" key="7">
    <source>
        <dbReference type="Proteomes" id="UP001465755"/>
    </source>
</evidence>
<feature type="compositionally biased region" description="Basic and acidic residues" evidence="5">
    <location>
        <begin position="378"/>
        <end position="387"/>
    </location>
</feature>
<dbReference type="AlphaFoldDB" id="A0AAW1P0D1"/>
<dbReference type="GO" id="GO:0006271">
    <property type="term" value="P:DNA strand elongation involved in DNA replication"/>
    <property type="evidence" value="ECO:0007669"/>
    <property type="project" value="TreeGrafter"/>
</dbReference>
<feature type="compositionally biased region" description="Basic and acidic residues" evidence="5">
    <location>
        <begin position="208"/>
        <end position="217"/>
    </location>
</feature>
<feature type="compositionally biased region" description="Polar residues" evidence="5">
    <location>
        <begin position="220"/>
        <end position="230"/>
    </location>
</feature>
<organism evidence="6 7">
    <name type="scientific">Symbiochloris irregularis</name>
    <dbReference type="NCBI Taxonomy" id="706552"/>
    <lineage>
        <taxon>Eukaryota</taxon>
        <taxon>Viridiplantae</taxon>
        <taxon>Chlorophyta</taxon>
        <taxon>core chlorophytes</taxon>
        <taxon>Trebouxiophyceae</taxon>
        <taxon>Trebouxiales</taxon>
        <taxon>Trebouxiaceae</taxon>
        <taxon>Symbiochloris</taxon>
    </lineage>
</organism>
<proteinExistence type="predicted"/>
<dbReference type="InterPro" id="IPR041913">
    <property type="entry name" value="POLD3_sf"/>
</dbReference>